<dbReference type="Pfam" id="PF04294">
    <property type="entry name" value="VanW"/>
    <property type="match status" value="1"/>
</dbReference>
<organism evidence="2 3">
    <name type="scientific">candidate division WOR-1 bacterium RIFOXYC12_FULL_54_18</name>
    <dbReference type="NCBI Taxonomy" id="1802584"/>
    <lineage>
        <taxon>Bacteria</taxon>
        <taxon>Bacillati</taxon>
        <taxon>Saganbacteria</taxon>
    </lineage>
</organism>
<dbReference type="AlphaFoldDB" id="A0A1F4T7A6"/>
<accession>A0A1F4T7A6</accession>
<reference evidence="2 3" key="1">
    <citation type="journal article" date="2016" name="Nat. Commun.">
        <title>Thousands of microbial genomes shed light on interconnected biogeochemical processes in an aquifer system.</title>
        <authorList>
            <person name="Anantharaman K."/>
            <person name="Brown C.T."/>
            <person name="Hug L.A."/>
            <person name="Sharon I."/>
            <person name="Castelle C.J."/>
            <person name="Probst A.J."/>
            <person name="Thomas B.C."/>
            <person name="Singh A."/>
            <person name="Wilkins M.J."/>
            <person name="Karaoz U."/>
            <person name="Brodie E.L."/>
            <person name="Williams K.H."/>
            <person name="Hubbard S.S."/>
            <person name="Banfield J.F."/>
        </authorList>
    </citation>
    <scope>NUCLEOTIDE SEQUENCE [LARGE SCALE GENOMIC DNA]</scope>
</reference>
<dbReference type="Proteomes" id="UP000178602">
    <property type="component" value="Unassembled WGS sequence"/>
</dbReference>
<dbReference type="PANTHER" id="PTHR35788:SF1">
    <property type="entry name" value="EXPORTED PROTEIN"/>
    <property type="match status" value="1"/>
</dbReference>
<dbReference type="Pfam" id="PF12229">
    <property type="entry name" value="PG_binding_4"/>
    <property type="match status" value="1"/>
</dbReference>
<evidence type="ECO:0000313" key="3">
    <source>
        <dbReference type="Proteomes" id="UP000178602"/>
    </source>
</evidence>
<dbReference type="EMBL" id="MEUG01000001">
    <property type="protein sequence ID" value="OGC28440.1"/>
    <property type="molecule type" value="Genomic_DNA"/>
</dbReference>
<comment type="caution">
    <text evidence="2">The sequence shown here is derived from an EMBL/GenBank/DDBJ whole genome shotgun (WGS) entry which is preliminary data.</text>
</comment>
<name>A0A1F4T7A6_UNCSA</name>
<protein>
    <recommendedName>
        <fullName evidence="1">YoaR-like putative peptidoglycan binding domain-containing protein</fullName>
    </recommendedName>
</protein>
<gene>
    <name evidence="2" type="ORF">A3K49_05665</name>
</gene>
<evidence type="ECO:0000313" key="2">
    <source>
        <dbReference type="EMBL" id="OGC28440.1"/>
    </source>
</evidence>
<dbReference type="InterPro" id="IPR052913">
    <property type="entry name" value="Glycopeptide_resist_protein"/>
</dbReference>
<proteinExistence type="predicted"/>
<sequence length="443" mass="49597">MKKLLFTLALFAAISVIITGVFVVYDYLRSTELFPYRTFIGRVDVSGLDQIQAYEKLESLGADDVYSAVVTFEAGKVRYSFQPDDLGIYINLKESVRSAFNQLRKKGYVTNLKDRLSKESMYFPVIVGVNDKQLLDAITGLYAKTLSTAKDASILLDERTGGYHIESDDPGRTLRIVETVKAFHEGLAKGNSIFPLIFDYEIPKITEAMLRAHPPAFRLSAYTTYYGRHDSPNRIHNIKLIASWLDGTLLLPGEIFALGGKIGDFTPERGFKEAFVIYNGELVPMLGGGTCQIGTTLYNAVTLADLEILQRASHSFYFNIYPLGRDAAIYPPSVDLKFKNDTPYPLLIKAEATNKRLSFRVYGTPTGKKVEFSPIKVFLLQPGLGYRPASVSQVLAADSPFRTETTRRVYNSSGMIIKQEVIKSYYKLYGEKSNVPIARPEPR</sequence>
<dbReference type="InterPro" id="IPR022029">
    <property type="entry name" value="YoaR-like_PG-bd"/>
</dbReference>
<feature type="domain" description="YoaR-like putative peptidoglycan binding" evidence="1">
    <location>
        <begin position="79"/>
        <end position="191"/>
    </location>
</feature>
<dbReference type="InterPro" id="IPR007391">
    <property type="entry name" value="Vancomycin_resist_VanW"/>
</dbReference>
<dbReference type="PANTHER" id="PTHR35788">
    <property type="entry name" value="EXPORTED PROTEIN-RELATED"/>
    <property type="match status" value="1"/>
</dbReference>
<evidence type="ECO:0000259" key="1">
    <source>
        <dbReference type="Pfam" id="PF12229"/>
    </source>
</evidence>